<dbReference type="InterPro" id="IPR024188">
    <property type="entry name" value="GltB"/>
</dbReference>
<comment type="similarity">
    <text evidence="1 2">Belongs to the glutamate synthase family.</text>
</comment>
<dbReference type="PIRSF" id="PIRSF500060">
    <property type="entry name" value="UCP500060"/>
    <property type="match status" value="1"/>
</dbReference>
<dbReference type="STRING" id="1293891.TMES_07770"/>
<dbReference type="RefSeq" id="WP_085581096.1">
    <property type="nucleotide sequence ID" value="NZ_JFKA01000002.1"/>
</dbReference>
<dbReference type="Proteomes" id="UP000193391">
    <property type="component" value="Unassembled WGS sequence"/>
</dbReference>
<keyword evidence="6" id="KW-1185">Reference proteome</keyword>
<dbReference type="Gene3D" id="3.20.20.70">
    <property type="entry name" value="Aldolase class I"/>
    <property type="match status" value="1"/>
</dbReference>
<dbReference type="PANTHER" id="PTHR43819">
    <property type="entry name" value="ARCHAEAL-TYPE GLUTAMATE SYNTHASE [NADPH]"/>
    <property type="match status" value="1"/>
</dbReference>
<dbReference type="GO" id="GO:0015930">
    <property type="term" value="F:glutamate synthase activity"/>
    <property type="evidence" value="ECO:0007669"/>
    <property type="project" value="InterPro"/>
</dbReference>
<evidence type="ECO:0000256" key="1">
    <source>
        <dbReference type="ARBA" id="ARBA00009716"/>
    </source>
</evidence>
<feature type="transmembrane region" description="Helical" evidence="3">
    <location>
        <begin position="43"/>
        <end position="61"/>
    </location>
</feature>
<feature type="domain" description="Glutamate synthase" evidence="4">
    <location>
        <begin position="168"/>
        <end position="484"/>
    </location>
</feature>
<dbReference type="InterPro" id="IPR002932">
    <property type="entry name" value="Glu_synthdom"/>
</dbReference>
<evidence type="ECO:0000256" key="2">
    <source>
        <dbReference type="PIRNR" id="PIRNR006429"/>
    </source>
</evidence>
<protein>
    <submittedName>
        <fullName evidence="5">Glutamate synthase</fullName>
    </submittedName>
</protein>
<gene>
    <name evidence="5" type="ORF">TMES_07770</name>
</gene>
<dbReference type="OrthoDB" id="9795032at2"/>
<reference evidence="5 6" key="1">
    <citation type="submission" date="2014-03" db="EMBL/GenBank/DDBJ databases">
        <title>The draft genome sequence of Thalassospira mesophila JCM 18969.</title>
        <authorList>
            <person name="Lai Q."/>
            <person name="Shao Z."/>
        </authorList>
    </citation>
    <scope>NUCLEOTIDE SEQUENCE [LARGE SCALE GENOMIC DNA]</scope>
    <source>
        <strain evidence="5 6">JCM 18969</strain>
    </source>
</reference>
<evidence type="ECO:0000259" key="4">
    <source>
        <dbReference type="Pfam" id="PF01645"/>
    </source>
</evidence>
<keyword evidence="3" id="KW-0472">Membrane</keyword>
<dbReference type="EMBL" id="JFKA01000002">
    <property type="protein sequence ID" value="OSQ39816.1"/>
    <property type="molecule type" value="Genomic_DNA"/>
</dbReference>
<evidence type="ECO:0000313" key="5">
    <source>
        <dbReference type="EMBL" id="OSQ39816.1"/>
    </source>
</evidence>
<dbReference type="AlphaFoldDB" id="A0A1Y2L2W1"/>
<comment type="caution">
    <text evidence="5">The sequence shown here is derived from an EMBL/GenBank/DDBJ whole genome shotgun (WGS) entry which is preliminary data.</text>
</comment>
<organism evidence="5 6">
    <name type="scientific">Thalassospira mesophila</name>
    <dbReference type="NCBI Taxonomy" id="1293891"/>
    <lineage>
        <taxon>Bacteria</taxon>
        <taxon>Pseudomonadati</taxon>
        <taxon>Pseudomonadota</taxon>
        <taxon>Alphaproteobacteria</taxon>
        <taxon>Rhodospirillales</taxon>
        <taxon>Thalassospiraceae</taxon>
        <taxon>Thalassospira</taxon>
    </lineage>
</organism>
<dbReference type="SUPFAM" id="SSF51395">
    <property type="entry name" value="FMN-linked oxidoreductases"/>
    <property type="match status" value="1"/>
</dbReference>
<proteinExistence type="inferred from homology"/>
<dbReference type="CDD" id="cd02808">
    <property type="entry name" value="GltS_FMN"/>
    <property type="match status" value="1"/>
</dbReference>
<name>A0A1Y2L2W1_9PROT</name>
<dbReference type="InterPro" id="IPR027283">
    <property type="entry name" value="YerD"/>
</dbReference>
<dbReference type="PIRSF" id="PIRSF006429">
    <property type="entry name" value="GOGAT_lg_2"/>
    <property type="match status" value="1"/>
</dbReference>
<evidence type="ECO:0000256" key="3">
    <source>
        <dbReference type="SAM" id="Phobius"/>
    </source>
</evidence>
<keyword evidence="3" id="KW-1133">Transmembrane helix</keyword>
<dbReference type="Pfam" id="PF01645">
    <property type="entry name" value="Glu_synthase"/>
    <property type="match status" value="1"/>
</dbReference>
<dbReference type="InterPro" id="IPR013785">
    <property type="entry name" value="Aldolase_TIM"/>
</dbReference>
<accession>A0A1Y2L2W1</accession>
<dbReference type="PANTHER" id="PTHR43819:SF1">
    <property type="entry name" value="ARCHAEAL-TYPE GLUTAMATE SYNTHASE [NADPH]"/>
    <property type="match status" value="1"/>
</dbReference>
<feature type="transmembrane region" description="Helical" evidence="3">
    <location>
        <begin position="20"/>
        <end position="37"/>
    </location>
</feature>
<sequence length="558" mass="60495">MKHNDSIFAAFNGGNGPIRAVLPLVAFIGAVVCLVGAVWDQDWLWGLVICLPVLVVALHDVSQRDYAVLRNYPVLGWARYLFQDLRPYLRSYIVEGDLEGRPFNQDQRRLVYERARGEEDNHPFGTELDVYAHEYKWISHSIAALEVPDVAPRIIIGGPQCTQPYSASILNISAMSFGALSARAIEALNTGAKMGNFAHDTGEGSISPYHRNGGGDLIWEIGSGYFGCRTQDGNFDEDLFAKAACTDQVKMIEIKLSQGAKPGHGGVLPGAKVTPEIAQTRKIPEGKDCISPASHKAFSTPREMLHFAARLRDLSGGKPVGIKLCVGHPHEPFAIAKAMLETGIYLDFIVVDGAEGGTGAAPIELSNHVGLPLYDGLVIVRNALVGTGLKKHVRLGASGMVHSGTGVAHAIALGADWVNAARAFMFSIGCIQSMNCHKGTCPTGVATQDPRRQRGLVVADKAKQVERFHRKTVHAALQISSSAGLHSIHDLEPHHLFHRISPTEARTADQIYPFVAENQLVEAPEDTPYDLWWKAASADSFNIAKHVGDQHKAKSLGI</sequence>
<dbReference type="GO" id="GO:0006537">
    <property type="term" value="P:glutamate biosynthetic process"/>
    <property type="evidence" value="ECO:0007669"/>
    <property type="project" value="InterPro"/>
</dbReference>
<keyword evidence="3" id="KW-0812">Transmembrane</keyword>
<evidence type="ECO:0000313" key="6">
    <source>
        <dbReference type="Proteomes" id="UP000193391"/>
    </source>
</evidence>